<keyword evidence="2" id="KW-1185">Reference proteome</keyword>
<protein>
    <submittedName>
        <fullName evidence="1">Uncharacterized protein</fullName>
    </submittedName>
</protein>
<dbReference type="AlphaFoldDB" id="A0A7I7SSH9"/>
<dbReference type="EMBL" id="AP022595">
    <property type="protein sequence ID" value="BBY59778.1"/>
    <property type="molecule type" value="Genomic_DNA"/>
</dbReference>
<organism evidence="1 2">
    <name type="scientific">Mycolicibacterium sarraceniae</name>
    <dbReference type="NCBI Taxonomy" id="1534348"/>
    <lineage>
        <taxon>Bacteria</taxon>
        <taxon>Bacillati</taxon>
        <taxon>Actinomycetota</taxon>
        <taxon>Actinomycetes</taxon>
        <taxon>Mycobacteriales</taxon>
        <taxon>Mycobacteriaceae</taxon>
        <taxon>Mycolicibacterium</taxon>
    </lineage>
</organism>
<name>A0A7I7SSH9_9MYCO</name>
<gene>
    <name evidence="1" type="ORF">MSAR_29140</name>
</gene>
<evidence type="ECO:0000313" key="1">
    <source>
        <dbReference type="EMBL" id="BBY59778.1"/>
    </source>
</evidence>
<dbReference type="RefSeq" id="WP_163697974.1">
    <property type="nucleotide sequence ID" value="NZ_AP022595.1"/>
</dbReference>
<accession>A0A7I7SSH9</accession>
<dbReference type="Proteomes" id="UP000466445">
    <property type="component" value="Chromosome"/>
</dbReference>
<reference evidence="1 2" key="1">
    <citation type="journal article" date="2019" name="Emerg. Microbes Infect.">
        <title>Comprehensive subspecies identification of 175 nontuberculous mycobacteria species based on 7547 genomic profiles.</title>
        <authorList>
            <person name="Matsumoto Y."/>
            <person name="Kinjo T."/>
            <person name="Motooka D."/>
            <person name="Nabeya D."/>
            <person name="Jung N."/>
            <person name="Uechi K."/>
            <person name="Horii T."/>
            <person name="Iida T."/>
            <person name="Fujita J."/>
            <person name="Nakamura S."/>
        </authorList>
    </citation>
    <scope>NUCLEOTIDE SEQUENCE [LARGE SCALE GENOMIC DNA]</scope>
    <source>
        <strain evidence="1 2">JCM 30395</strain>
    </source>
</reference>
<proteinExistence type="predicted"/>
<evidence type="ECO:0000313" key="2">
    <source>
        <dbReference type="Proteomes" id="UP000466445"/>
    </source>
</evidence>
<dbReference type="KEGG" id="msar:MSAR_29140"/>
<sequence length="76" mass="8444">MTATTANTPTRSEAQALLAMLERVRARLVMQRAEVARQLRDMSDHIDGIDRQLDDLSISAEWLSAVAGHPSTRLRA</sequence>